<name>A0ACC6V1T8_9CREN</name>
<evidence type="ECO:0000313" key="1">
    <source>
        <dbReference type="EMBL" id="MFB6490901.1"/>
    </source>
</evidence>
<gene>
    <name evidence="1" type="ORF">TU35_006625</name>
</gene>
<protein>
    <submittedName>
        <fullName evidence="1">NADH-quinone oxidoreductase</fullName>
    </submittedName>
</protein>
<comment type="caution">
    <text evidence="1">The sequence shown here is derived from an EMBL/GenBank/DDBJ whole genome shotgun (WGS) entry which is preliminary data.</text>
</comment>
<sequence length="142" mass="15007">MLDYLLLALTAIFGLVAVLVRDNAYAAVSLALASASAAAYYALLGLFLQSFLIFIVYIGAVVLMVLTTAAMYGGFFEYPTHYKILVAALVVIAAVLLWLLVPGLPPVAAAQAPPQPSYDLYAMVAALLISSLVVAIEVARKL</sequence>
<evidence type="ECO:0000313" key="2">
    <source>
        <dbReference type="Proteomes" id="UP000033636"/>
    </source>
</evidence>
<dbReference type="EMBL" id="JZWT02000016">
    <property type="protein sequence ID" value="MFB6490901.1"/>
    <property type="molecule type" value="Genomic_DNA"/>
</dbReference>
<organism evidence="1 2">
    <name type="scientific">Thermoproteus sp. AZ2</name>
    <dbReference type="NCBI Taxonomy" id="1609232"/>
    <lineage>
        <taxon>Archaea</taxon>
        <taxon>Thermoproteota</taxon>
        <taxon>Thermoprotei</taxon>
        <taxon>Thermoproteales</taxon>
        <taxon>Thermoproteaceae</taxon>
        <taxon>Thermoproteus</taxon>
    </lineage>
</organism>
<reference evidence="1" key="1">
    <citation type="submission" date="2024-07" db="EMBL/GenBank/DDBJ databases">
        <title>Metagenome and Metagenome-Assembled Genomes of Archaea from a hot spring from the geothermal field of Los Azufres, Mexico.</title>
        <authorList>
            <person name="Marin-Paredes R."/>
            <person name="Martinez-Romero E."/>
            <person name="Servin-Garciduenas L.E."/>
        </authorList>
    </citation>
    <scope>NUCLEOTIDE SEQUENCE</scope>
</reference>
<proteinExistence type="predicted"/>
<dbReference type="Proteomes" id="UP000033636">
    <property type="component" value="Unassembled WGS sequence"/>
</dbReference>
<accession>A0ACC6V1T8</accession>